<sequence>MSAFDLITKDDLEKFKIELFAELKRPGYKLNKKEEQKEWIKSYEVRTLLSISAGTLATLRRNGIVLFSKIGGLLCYKHDDIVKLPEGASS</sequence>
<dbReference type="PANTHER" id="PTHR34585:SF22">
    <property type="entry name" value="HELIX-TURN-HELIX DOMAIN-CONTAINING PROTEIN"/>
    <property type="match status" value="1"/>
</dbReference>
<keyword evidence="2" id="KW-1185">Reference proteome</keyword>
<dbReference type="RefSeq" id="WP_073231694.1">
    <property type="nucleotide sequence ID" value="NZ_FQUQ01000002.1"/>
</dbReference>
<gene>
    <name evidence="1" type="ORF">SAMN04488522_1021439</name>
</gene>
<dbReference type="AlphaFoldDB" id="A0A1M5C0C5"/>
<evidence type="ECO:0008006" key="3">
    <source>
        <dbReference type="Google" id="ProtNLM"/>
    </source>
</evidence>
<dbReference type="Proteomes" id="UP000184287">
    <property type="component" value="Unassembled WGS sequence"/>
</dbReference>
<name>A0A1M5C0C5_9SPHI</name>
<dbReference type="STRING" id="288992.SAMN04488522_1021439"/>
<organism evidence="1 2">
    <name type="scientific">Pedobacter caeni</name>
    <dbReference type="NCBI Taxonomy" id="288992"/>
    <lineage>
        <taxon>Bacteria</taxon>
        <taxon>Pseudomonadati</taxon>
        <taxon>Bacteroidota</taxon>
        <taxon>Sphingobacteriia</taxon>
        <taxon>Sphingobacteriales</taxon>
        <taxon>Sphingobacteriaceae</taxon>
        <taxon>Pedobacter</taxon>
    </lineage>
</organism>
<protein>
    <recommendedName>
        <fullName evidence="3">Helix-turn-helix domain-containing protein</fullName>
    </recommendedName>
</protein>
<dbReference type="EMBL" id="FQUQ01000002">
    <property type="protein sequence ID" value="SHF48203.1"/>
    <property type="molecule type" value="Genomic_DNA"/>
</dbReference>
<reference evidence="2" key="1">
    <citation type="submission" date="2016-11" db="EMBL/GenBank/DDBJ databases">
        <authorList>
            <person name="Varghese N."/>
            <person name="Submissions S."/>
        </authorList>
    </citation>
    <scope>NUCLEOTIDE SEQUENCE [LARGE SCALE GENOMIC DNA]</scope>
    <source>
        <strain evidence="2">DSM 16990</strain>
    </source>
</reference>
<dbReference type="OrthoDB" id="1524679at2"/>
<proteinExistence type="predicted"/>
<accession>A0A1M5C0C5</accession>
<evidence type="ECO:0000313" key="2">
    <source>
        <dbReference type="Proteomes" id="UP000184287"/>
    </source>
</evidence>
<dbReference type="PANTHER" id="PTHR34585">
    <property type="match status" value="1"/>
</dbReference>
<evidence type="ECO:0000313" key="1">
    <source>
        <dbReference type="EMBL" id="SHF48203.1"/>
    </source>
</evidence>